<evidence type="ECO:0000313" key="1">
    <source>
        <dbReference type="EMBL" id="KAK8394294.1"/>
    </source>
</evidence>
<evidence type="ECO:0000313" key="2">
    <source>
        <dbReference type="Proteomes" id="UP001487740"/>
    </source>
</evidence>
<dbReference type="PANTHER" id="PTHR47331">
    <property type="entry name" value="PHD-TYPE DOMAIN-CONTAINING PROTEIN"/>
    <property type="match status" value="1"/>
</dbReference>
<dbReference type="AlphaFoldDB" id="A0AAW0U2K0"/>
<dbReference type="Proteomes" id="UP001487740">
    <property type="component" value="Unassembled WGS sequence"/>
</dbReference>
<dbReference type="EMBL" id="JARAKH010000019">
    <property type="protein sequence ID" value="KAK8394294.1"/>
    <property type="molecule type" value="Genomic_DNA"/>
</dbReference>
<protein>
    <recommendedName>
        <fullName evidence="3">Peptidase aspartic putative domain-containing protein</fullName>
    </recommendedName>
</protein>
<reference evidence="1 2" key="1">
    <citation type="submission" date="2023-03" db="EMBL/GenBank/DDBJ databases">
        <title>High-quality genome of Scylla paramamosain provides insights in environmental adaptation.</title>
        <authorList>
            <person name="Zhang L."/>
        </authorList>
    </citation>
    <scope>NUCLEOTIDE SEQUENCE [LARGE SCALE GENOMIC DNA]</scope>
    <source>
        <strain evidence="1">LZ_2023a</strain>
        <tissue evidence="1">Muscle</tissue>
    </source>
</reference>
<dbReference type="PANTHER" id="PTHR47331:SF1">
    <property type="entry name" value="GAG-LIKE PROTEIN"/>
    <property type="match status" value="1"/>
</dbReference>
<organism evidence="1 2">
    <name type="scientific">Scylla paramamosain</name>
    <name type="common">Mud crab</name>
    <dbReference type="NCBI Taxonomy" id="85552"/>
    <lineage>
        <taxon>Eukaryota</taxon>
        <taxon>Metazoa</taxon>
        <taxon>Ecdysozoa</taxon>
        <taxon>Arthropoda</taxon>
        <taxon>Crustacea</taxon>
        <taxon>Multicrustacea</taxon>
        <taxon>Malacostraca</taxon>
        <taxon>Eumalacostraca</taxon>
        <taxon>Eucarida</taxon>
        <taxon>Decapoda</taxon>
        <taxon>Pleocyemata</taxon>
        <taxon>Brachyura</taxon>
        <taxon>Eubrachyura</taxon>
        <taxon>Portunoidea</taxon>
        <taxon>Portunidae</taxon>
        <taxon>Portuninae</taxon>
        <taxon>Scylla</taxon>
    </lineage>
</organism>
<gene>
    <name evidence="1" type="ORF">O3P69_006475</name>
</gene>
<keyword evidence="2" id="KW-1185">Reference proteome</keyword>
<proteinExistence type="predicted"/>
<evidence type="ECO:0008006" key="3">
    <source>
        <dbReference type="Google" id="ProtNLM"/>
    </source>
</evidence>
<comment type="caution">
    <text evidence="1">The sequence shown here is derived from an EMBL/GenBank/DDBJ whole genome shotgun (WGS) entry which is preliminary data.</text>
</comment>
<accession>A0AAW0U2K0</accession>
<name>A0AAW0U2K0_SCYPA</name>
<sequence>MKAAKRGAILPIVPVVLRAEETCTGVSFETCALLDQGSTRSFCARRVVDQVGLKERREVSVISTLLDNDFPKSTCVDFTITGLFTRKTAPLRLTRVVVLNSFPDGLTETKADSELLAKWTHMKDLACINRCAEHLPVEILIGQNVSAALTPLEVRSGRDGDPFAIRTKPGWTINGPLKPAVNKDLSFNTFVEETMSVGNLESSFEEKLKRSWEVEDHEGSDKGGRSVEDQRVVTLWQSQGVRVTGHYQFHIPFKEEEPSLPDNLSMTLRRLAKLSVRLNRDEALKRRHVTNIESLISKGYADASQIKGSPSKTHHPVFNPKKTEKTRIIFDCAARTPGWREMAEWPQLSLLTRVFLATPAGKPPFIYTGVDCFGTFIMTCIRRSVKRFDACPPASAPGQYM</sequence>